<dbReference type="PANTHER" id="PTHR30413:SF10">
    <property type="entry name" value="CAPSULE POLYSACCHARIDE EXPORT INNER-MEMBRANE PROTEIN CTRC"/>
    <property type="match status" value="1"/>
</dbReference>
<organism evidence="10 11">
    <name type="scientific">Allosaccharopolyspora coralli</name>
    <dbReference type="NCBI Taxonomy" id="2665642"/>
    <lineage>
        <taxon>Bacteria</taxon>
        <taxon>Bacillati</taxon>
        <taxon>Actinomycetota</taxon>
        <taxon>Actinomycetes</taxon>
        <taxon>Pseudonocardiales</taxon>
        <taxon>Pseudonocardiaceae</taxon>
        <taxon>Allosaccharopolyspora</taxon>
    </lineage>
</organism>
<feature type="transmembrane region" description="Helical" evidence="8">
    <location>
        <begin position="60"/>
        <end position="85"/>
    </location>
</feature>
<dbReference type="GO" id="GO:0015920">
    <property type="term" value="P:lipopolysaccharide transport"/>
    <property type="evidence" value="ECO:0007669"/>
    <property type="project" value="TreeGrafter"/>
</dbReference>
<evidence type="ECO:0000256" key="3">
    <source>
        <dbReference type="ARBA" id="ARBA00022448"/>
    </source>
</evidence>
<evidence type="ECO:0000256" key="7">
    <source>
        <dbReference type="ARBA" id="ARBA00023136"/>
    </source>
</evidence>
<evidence type="ECO:0000256" key="2">
    <source>
        <dbReference type="ARBA" id="ARBA00007783"/>
    </source>
</evidence>
<evidence type="ECO:0000256" key="1">
    <source>
        <dbReference type="ARBA" id="ARBA00004651"/>
    </source>
</evidence>
<dbReference type="GO" id="GO:0140359">
    <property type="term" value="F:ABC-type transporter activity"/>
    <property type="evidence" value="ECO:0007669"/>
    <property type="project" value="InterPro"/>
</dbReference>
<dbReference type="Pfam" id="PF01061">
    <property type="entry name" value="ABC2_membrane"/>
    <property type="match status" value="1"/>
</dbReference>
<feature type="domain" description="ABC-2 type transporter transmembrane" evidence="9">
    <location>
        <begin position="12"/>
        <end position="216"/>
    </location>
</feature>
<dbReference type="KEGG" id="sace:GIY23_00780"/>
<evidence type="ECO:0000256" key="8">
    <source>
        <dbReference type="SAM" id="Phobius"/>
    </source>
</evidence>
<dbReference type="Proteomes" id="UP000371041">
    <property type="component" value="Chromosome"/>
</dbReference>
<protein>
    <submittedName>
        <fullName evidence="10">ABC transporter permease</fullName>
    </submittedName>
</protein>
<evidence type="ECO:0000313" key="10">
    <source>
        <dbReference type="EMBL" id="QGK68293.1"/>
    </source>
</evidence>
<dbReference type="EMBL" id="CP045929">
    <property type="protein sequence ID" value="QGK68293.1"/>
    <property type="molecule type" value="Genomic_DNA"/>
</dbReference>
<evidence type="ECO:0000259" key="9">
    <source>
        <dbReference type="Pfam" id="PF01061"/>
    </source>
</evidence>
<dbReference type="InterPro" id="IPR013525">
    <property type="entry name" value="ABC2_TM"/>
</dbReference>
<comment type="subcellular location">
    <subcellularLocation>
        <location evidence="1">Cell membrane</location>
        <topology evidence="1">Multi-pass membrane protein</topology>
    </subcellularLocation>
</comment>
<accession>A0A5Q3Q1T1</accession>
<keyword evidence="7 8" id="KW-0472">Membrane</keyword>
<gene>
    <name evidence="10" type="ORF">GIY23_00780</name>
</gene>
<evidence type="ECO:0000256" key="6">
    <source>
        <dbReference type="ARBA" id="ARBA00022989"/>
    </source>
</evidence>
<name>A0A5Q3Q1T1_9PSEU</name>
<feature type="transmembrane region" description="Helical" evidence="8">
    <location>
        <begin position="133"/>
        <end position="157"/>
    </location>
</feature>
<dbReference type="AlphaFoldDB" id="A0A5Q3Q1T1"/>
<evidence type="ECO:0000313" key="11">
    <source>
        <dbReference type="Proteomes" id="UP000371041"/>
    </source>
</evidence>
<keyword evidence="5 8" id="KW-0812">Transmembrane</keyword>
<keyword evidence="6 8" id="KW-1133">Transmembrane helix</keyword>
<keyword evidence="11" id="KW-1185">Reference proteome</keyword>
<keyword evidence="4" id="KW-1003">Cell membrane</keyword>
<comment type="similarity">
    <text evidence="2">Belongs to the ABC-2 integral membrane protein family.</text>
</comment>
<evidence type="ECO:0000256" key="5">
    <source>
        <dbReference type="ARBA" id="ARBA00022692"/>
    </source>
</evidence>
<evidence type="ECO:0000256" key="4">
    <source>
        <dbReference type="ARBA" id="ARBA00022475"/>
    </source>
</evidence>
<feature type="transmembrane region" description="Helical" evidence="8">
    <location>
        <begin position="27"/>
        <end position="48"/>
    </location>
</feature>
<keyword evidence="3" id="KW-0813">Transport</keyword>
<feature type="transmembrane region" description="Helical" evidence="8">
    <location>
        <begin position="169"/>
        <end position="187"/>
    </location>
</feature>
<reference evidence="11" key="1">
    <citation type="submission" date="2019-11" db="EMBL/GenBank/DDBJ databases">
        <title>The complete genome sequence of Saccharopolyspora sp. E2A.</title>
        <authorList>
            <person name="Zhang G."/>
        </authorList>
    </citation>
    <scope>NUCLEOTIDE SEQUENCE [LARGE SCALE GENOMIC DNA]</scope>
    <source>
        <strain evidence="11">E2A</strain>
    </source>
</reference>
<feature type="transmembrane region" description="Helical" evidence="8">
    <location>
        <begin position="226"/>
        <end position="245"/>
    </location>
</feature>
<dbReference type="RefSeq" id="WP_154074902.1">
    <property type="nucleotide sequence ID" value="NZ_CP045929.1"/>
</dbReference>
<dbReference type="GO" id="GO:0005886">
    <property type="term" value="C:plasma membrane"/>
    <property type="evidence" value="ECO:0007669"/>
    <property type="project" value="UniProtKB-SubCell"/>
</dbReference>
<feature type="transmembrane region" description="Helical" evidence="8">
    <location>
        <begin position="106"/>
        <end position="127"/>
    </location>
</feature>
<proteinExistence type="inferred from homology"/>
<sequence length="256" mass="29224">MSSGIRQRQLWAHLGWQDIKQRYRRSVLGPLWITVGMAVTAAGLGFLYSTIFGQDPAQYVPYMTVGFIVWYFISGCLSSGTEVFIKNEGLIKQLPAPVMVHVLRTVWREFLLFLHNLVVYLGILAIFQPDVTWKIISVLPAFALLLLNGVWVVLLLGVASTRFRDIPPVVTSLMQLLFFMSPIVWPIEILEQNAGPRAWLAQLNPIYHYVDIVRAPLLGEDQSMHHWWLVLAFTAGGWALALLVLRNYRSRVSYWV</sequence>
<dbReference type="PANTHER" id="PTHR30413">
    <property type="entry name" value="INNER MEMBRANE TRANSPORT PERMEASE"/>
    <property type="match status" value="1"/>
</dbReference>